<dbReference type="Proteomes" id="UP000076874">
    <property type="component" value="Unassembled WGS sequence"/>
</dbReference>
<organism evidence="1 2">
    <name type="scientific">Niveomyces insectorum RCEF 264</name>
    <dbReference type="NCBI Taxonomy" id="1081102"/>
    <lineage>
        <taxon>Eukaryota</taxon>
        <taxon>Fungi</taxon>
        <taxon>Dikarya</taxon>
        <taxon>Ascomycota</taxon>
        <taxon>Pezizomycotina</taxon>
        <taxon>Sordariomycetes</taxon>
        <taxon>Hypocreomycetidae</taxon>
        <taxon>Hypocreales</taxon>
        <taxon>Cordycipitaceae</taxon>
        <taxon>Niveomyces</taxon>
    </lineage>
</organism>
<comment type="caution">
    <text evidence="1">The sequence shown here is derived from an EMBL/GenBank/DDBJ whole genome shotgun (WGS) entry which is preliminary data.</text>
</comment>
<accession>A0A167W759</accession>
<keyword evidence="2" id="KW-1185">Reference proteome</keyword>
<dbReference type="Gene3D" id="2.30.42.10">
    <property type="match status" value="1"/>
</dbReference>
<protein>
    <submittedName>
        <fullName evidence="1">Pdz/dhr/glgf</fullName>
    </submittedName>
</protein>
<dbReference type="OrthoDB" id="626167at2759"/>
<dbReference type="EMBL" id="AZHD01000005">
    <property type="protein sequence ID" value="OAA63419.1"/>
    <property type="molecule type" value="Genomic_DNA"/>
</dbReference>
<dbReference type="STRING" id="1081102.A0A167W759"/>
<name>A0A167W759_9HYPO</name>
<reference evidence="1 2" key="1">
    <citation type="journal article" date="2016" name="Genome Biol. Evol.">
        <title>Divergent and convergent evolution of fungal pathogenicity.</title>
        <authorList>
            <person name="Shang Y."/>
            <person name="Xiao G."/>
            <person name="Zheng P."/>
            <person name="Cen K."/>
            <person name="Zhan S."/>
            <person name="Wang C."/>
        </authorList>
    </citation>
    <scope>NUCLEOTIDE SEQUENCE [LARGE SCALE GENOMIC DNA]</scope>
    <source>
        <strain evidence="1 2">RCEF 264</strain>
    </source>
</reference>
<sequence length="547" mass="60250">MASPTLPQLTLHLAPRFDSTGAATGLAVCLEIAGVDVAEGARLLGSNTLSVRVRDDRGTVDFIAANGVDSPVRRVSRATQGRVVLEIDVQIRPDAAIVENGAELRLDQGGIIGSGQGFLPQLALPSGPYQIAVKWDLSNAPAGTKAACTIGDGPEPPPIAGSFDKLVDAVYAVGPLHHFPEDVSATTTSTDNNTLEGVCRAYWLGSLPANLAAVKDFNYKMFPALKNFFQDDEGSYRLFLRKVPNGFNGLTLGRSGLVDYDDHTPSDPDWDLVRLLNHHMVRSWVQLDLEEDGSENDWFSIGLSELYSIYFPFRFKQRTPDYFRYTLNGFLTGYFTNPLIGSPLAEVANMVEAGDPHAPFVLPMRACMYMMRMDVYMRRASKEQGAGVARPIDEIVRDIAARRRRGETVRTQDWLAHVGRWLGTDAAAAQFKEFVDGEIMRLADMERVFDGLYPTLSERLDFGFVQKRDGNGNTVLRVTPGSRAAGAGLQNGDIVTNFVRPRRAVTNGESKQSITVERNGARVEIVYWPRSETKVEAWVSRKKDEAS</sequence>
<evidence type="ECO:0000313" key="2">
    <source>
        <dbReference type="Proteomes" id="UP000076874"/>
    </source>
</evidence>
<proteinExistence type="predicted"/>
<dbReference type="AlphaFoldDB" id="A0A167W759"/>
<dbReference type="SUPFAM" id="SSF50156">
    <property type="entry name" value="PDZ domain-like"/>
    <property type="match status" value="1"/>
</dbReference>
<gene>
    <name evidence="1" type="ORF">SPI_03582</name>
</gene>
<evidence type="ECO:0000313" key="1">
    <source>
        <dbReference type="EMBL" id="OAA63419.1"/>
    </source>
</evidence>
<dbReference type="InterPro" id="IPR036034">
    <property type="entry name" value="PDZ_sf"/>
</dbReference>